<protein>
    <recommendedName>
        <fullName evidence="3">Peptidase</fullName>
    </recommendedName>
</protein>
<evidence type="ECO:0000313" key="1">
    <source>
        <dbReference type="EMBL" id="TCT37691.1"/>
    </source>
</evidence>
<sequence>MSNKSTKARIEVFRSGTFTPMNGDPITYSASDLNAIADSYDRETAPAPIVVGHPTTDAPAYGWVESFDYDATADRLFANLSDIDPDFSAAVKSGRYKKVSLSFFRPDSEANPQKGAWYPRHVGFLGGAAPAVSGLKNVQFSDAESTVTFSAEFGERGFEETANILRGLRDFIIEKFSLEDADKAIPVWRIDWLDEIEVEKNARPAFAEKTPERTPSVTKMNEADFADREARLAAREKAISQSERKFAHDGHVAFAEKLVADQKLIPAAKDKLVAILDALPDEASVSFAEGEEKVSPRKALSDLMESLPKVIDYGAQDLGDGPSSGDGRASFASDGKAVDADRLATHEKALAYQKNHPGTAYIAAVRAVS</sequence>
<accession>A0A4R3NPL1</accession>
<dbReference type="RefSeq" id="WP_132311911.1">
    <property type="nucleotide sequence ID" value="NZ_SMAR01000017.1"/>
</dbReference>
<comment type="caution">
    <text evidence="1">The sequence shown here is derived from an EMBL/GenBank/DDBJ whole genome shotgun (WGS) entry which is preliminary data.</text>
</comment>
<evidence type="ECO:0008006" key="3">
    <source>
        <dbReference type="Google" id="ProtNLM"/>
    </source>
</evidence>
<dbReference type="Proteomes" id="UP000295097">
    <property type="component" value="Unassembled WGS sequence"/>
</dbReference>
<proteinExistence type="predicted"/>
<dbReference type="EMBL" id="SMAR01000017">
    <property type="protein sequence ID" value="TCT37691.1"/>
    <property type="molecule type" value="Genomic_DNA"/>
</dbReference>
<reference evidence="1 2" key="1">
    <citation type="submission" date="2019-03" db="EMBL/GenBank/DDBJ databases">
        <title>Freshwater and sediment microbial communities from various areas in North America, analyzing microbe dynamics in response to fracking.</title>
        <authorList>
            <person name="Lamendella R."/>
        </authorList>
    </citation>
    <scope>NUCLEOTIDE SEQUENCE [LARGE SCALE GENOMIC DNA]</scope>
    <source>
        <strain evidence="1 2">175.2</strain>
    </source>
</reference>
<organism evidence="1 2">
    <name type="scientific">Martelella mediterranea</name>
    <dbReference type="NCBI Taxonomy" id="293089"/>
    <lineage>
        <taxon>Bacteria</taxon>
        <taxon>Pseudomonadati</taxon>
        <taxon>Pseudomonadota</taxon>
        <taxon>Alphaproteobacteria</taxon>
        <taxon>Hyphomicrobiales</taxon>
        <taxon>Aurantimonadaceae</taxon>
        <taxon>Martelella</taxon>
    </lineage>
</organism>
<dbReference type="OrthoDB" id="9816412at2"/>
<name>A0A4R3NPL1_9HYPH</name>
<evidence type="ECO:0000313" key="2">
    <source>
        <dbReference type="Proteomes" id="UP000295097"/>
    </source>
</evidence>
<dbReference type="AlphaFoldDB" id="A0A4R3NPL1"/>
<gene>
    <name evidence="1" type="ORF">EDC90_101781</name>
</gene>
<keyword evidence="2" id="KW-1185">Reference proteome</keyword>